<dbReference type="Pfam" id="PF00550">
    <property type="entry name" value="PP-binding"/>
    <property type="match status" value="1"/>
</dbReference>
<dbReference type="SUPFAM" id="SSF56801">
    <property type="entry name" value="Acetyl-CoA synthetase-like"/>
    <property type="match status" value="1"/>
</dbReference>
<gene>
    <name evidence="6" type="ORF">ACIA8P_29190</name>
</gene>
<dbReference type="Gene3D" id="2.30.38.10">
    <property type="entry name" value="Luciferase, Domain 3"/>
    <property type="match status" value="1"/>
</dbReference>
<feature type="region of interest" description="Disordered" evidence="4">
    <location>
        <begin position="1067"/>
        <end position="1104"/>
    </location>
</feature>
<dbReference type="InterPro" id="IPR029058">
    <property type="entry name" value="AB_hydrolase_fold"/>
</dbReference>
<dbReference type="InterPro" id="IPR009081">
    <property type="entry name" value="PP-bd_ACP"/>
</dbReference>
<keyword evidence="7" id="KW-1185">Reference proteome</keyword>
<keyword evidence="3" id="KW-0597">Phosphoprotein</keyword>
<dbReference type="Gene3D" id="3.30.300.30">
    <property type="match status" value="1"/>
</dbReference>
<dbReference type="Pfam" id="PF00668">
    <property type="entry name" value="Condensation"/>
    <property type="match status" value="1"/>
</dbReference>
<accession>A0ABW7Y999</accession>
<dbReference type="Pfam" id="PF00501">
    <property type="entry name" value="AMP-binding"/>
    <property type="match status" value="1"/>
</dbReference>
<dbReference type="InterPro" id="IPR045851">
    <property type="entry name" value="AMP-bd_C_sf"/>
</dbReference>
<protein>
    <submittedName>
        <fullName evidence="6">Amino acid adenylation domain-containing protein</fullName>
    </submittedName>
</protein>
<name>A0ABW7Y999_STRCE</name>
<dbReference type="CDD" id="cd05930">
    <property type="entry name" value="A_NRPS"/>
    <property type="match status" value="1"/>
</dbReference>
<dbReference type="InterPro" id="IPR001031">
    <property type="entry name" value="Thioesterase"/>
</dbReference>
<dbReference type="Gene3D" id="3.40.50.980">
    <property type="match status" value="2"/>
</dbReference>
<dbReference type="PROSITE" id="PS50075">
    <property type="entry name" value="CARRIER"/>
    <property type="match status" value="1"/>
</dbReference>
<comment type="cofactor">
    <cofactor evidence="1">
        <name>pantetheine 4'-phosphate</name>
        <dbReference type="ChEBI" id="CHEBI:47942"/>
    </cofactor>
</comment>
<dbReference type="InterPro" id="IPR036736">
    <property type="entry name" value="ACP-like_sf"/>
</dbReference>
<dbReference type="Gene3D" id="3.30.559.10">
    <property type="entry name" value="Chloramphenicol acetyltransferase-like domain"/>
    <property type="match status" value="1"/>
</dbReference>
<dbReference type="SMART" id="SM00823">
    <property type="entry name" value="PKS_PP"/>
    <property type="match status" value="1"/>
</dbReference>
<dbReference type="SUPFAM" id="SSF47336">
    <property type="entry name" value="ACP-like"/>
    <property type="match status" value="1"/>
</dbReference>
<dbReference type="SUPFAM" id="SSF53474">
    <property type="entry name" value="alpha/beta-Hydrolases"/>
    <property type="match status" value="1"/>
</dbReference>
<dbReference type="Proteomes" id="UP001612415">
    <property type="component" value="Unassembled WGS sequence"/>
</dbReference>
<organism evidence="6 7">
    <name type="scientific">Streptomyces cellulosae</name>
    <dbReference type="NCBI Taxonomy" id="1968"/>
    <lineage>
        <taxon>Bacteria</taxon>
        <taxon>Bacillati</taxon>
        <taxon>Actinomycetota</taxon>
        <taxon>Actinomycetes</taxon>
        <taxon>Kitasatosporales</taxon>
        <taxon>Streptomycetaceae</taxon>
        <taxon>Streptomyces</taxon>
    </lineage>
</organism>
<dbReference type="InterPro" id="IPR020806">
    <property type="entry name" value="PKS_PP-bd"/>
</dbReference>
<dbReference type="InterPro" id="IPR010071">
    <property type="entry name" value="AA_adenyl_dom"/>
</dbReference>
<dbReference type="SUPFAM" id="SSF52777">
    <property type="entry name" value="CoA-dependent acyltransferases"/>
    <property type="match status" value="2"/>
</dbReference>
<feature type="compositionally biased region" description="Low complexity" evidence="4">
    <location>
        <begin position="1118"/>
        <end position="1130"/>
    </location>
</feature>
<evidence type="ECO:0000313" key="6">
    <source>
        <dbReference type="EMBL" id="MFI5678694.1"/>
    </source>
</evidence>
<keyword evidence="2" id="KW-0596">Phosphopantetheine</keyword>
<feature type="domain" description="Carrier" evidence="5">
    <location>
        <begin position="995"/>
        <end position="1069"/>
    </location>
</feature>
<dbReference type="Pfam" id="PF00975">
    <property type="entry name" value="Thioesterase"/>
    <property type="match status" value="1"/>
</dbReference>
<dbReference type="PANTHER" id="PTHR45527:SF1">
    <property type="entry name" value="FATTY ACID SYNTHASE"/>
    <property type="match status" value="1"/>
</dbReference>
<dbReference type="InterPro" id="IPR020802">
    <property type="entry name" value="TesA-like"/>
</dbReference>
<feature type="region of interest" description="Disordered" evidence="4">
    <location>
        <begin position="1118"/>
        <end position="1147"/>
    </location>
</feature>
<evidence type="ECO:0000256" key="2">
    <source>
        <dbReference type="ARBA" id="ARBA00022450"/>
    </source>
</evidence>
<dbReference type="InterPro" id="IPR020845">
    <property type="entry name" value="AMP-binding_CS"/>
</dbReference>
<evidence type="ECO:0000313" key="7">
    <source>
        <dbReference type="Proteomes" id="UP001612415"/>
    </source>
</evidence>
<dbReference type="EMBL" id="JBITDC010000012">
    <property type="protein sequence ID" value="MFI5678694.1"/>
    <property type="molecule type" value="Genomic_DNA"/>
</dbReference>
<feature type="region of interest" description="Disordered" evidence="4">
    <location>
        <begin position="961"/>
        <end position="997"/>
    </location>
</feature>
<evidence type="ECO:0000256" key="4">
    <source>
        <dbReference type="SAM" id="MobiDB-lite"/>
    </source>
</evidence>
<dbReference type="Gene3D" id="3.30.559.30">
    <property type="entry name" value="Nonribosomal peptide synthetase, condensation domain"/>
    <property type="match status" value="1"/>
</dbReference>
<dbReference type="InterPro" id="IPR000873">
    <property type="entry name" value="AMP-dep_synth/lig_dom"/>
</dbReference>
<dbReference type="InterPro" id="IPR023213">
    <property type="entry name" value="CAT-like_dom_sf"/>
</dbReference>
<dbReference type="InterPro" id="IPR025110">
    <property type="entry name" value="AMP-bd_C"/>
</dbReference>
<evidence type="ECO:0000256" key="3">
    <source>
        <dbReference type="ARBA" id="ARBA00022553"/>
    </source>
</evidence>
<dbReference type="PROSITE" id="PS00455">
    <property type="entry name" value="AMP_BINDING"/>
    <property type="match status" value="1"/>
</dbReference>
<dbReference type="SMART" id="SM00824">
    <property type="entry name" value="PKS_TE"/>
    <property type="match status" value="1"/>
</dbReference>
<proteinExistence type="predicted"/>
<dbReference type="InterPro" id="IPR006162">
    <property type="entry name" value="Ppantetheine_attach_site"/>
</dbReference>
<dbReference type="PROSITE" id="PS00012">
    <property type="entry name" value="PHOSPHOPANTETHEINE"/>
    <property type="match status" value="1"/>
</dbReference>
<dbReference type="Gene3D" id="3.40.50.1820">
    <property type="entry name" value="alpha/beta hydrolase"/>
    <property type="match status" value="1"/>
</dbReference>
<comment type="caution">
    <text evidence="6">The sequence shown here is derived from an EMBL/GenBank/DDBJ whole genome shotgun (WGS) entry which is preliminary data.</text>
</comment>
<dbReference type="Pfam" id="PF13193">
    <property type="entry name" value="AMP-binding_C"/>
    <property type="match status" value="1"/>
</dbReference>
<dbReference type="PANTHER" id="PTHR45527">
    <property type="entry name" value="NONRIBOSOMAL PEPTIDE SYNTHETASE"/>
    <property type="match status" value="1"/>
</dbReference>
<feature type="region of interest" description="Disordered" evidence="4">
    <location>
        <begin position="212"/>
        <end position="233"/>
    </location>
</feature>
<sequence>MADRQGAPTDMSAAGQDAWRAVRHSGSGPTAPSGHTAQLVEIHGDLDRTLLGDAVAQVVAEAAAPRVRRTGEGPDGLPALEVSDGLPLPVVDLSTEADPRGAADAWAHAALERGGEETGQPWSTQALLRLGPDRHHWFHMHHRAVVDRFGCALITRRVSEVYTALAEGRSAADGALATRAQLASATAGYTGSAAQEADRAHWRRRLPDLPEPVTFASAPARDTDGLRAPVNSRPVALGTTDTERVRATARDACVPARVVLSAAVAAYTHRLSGATDVVIGMPTDGRPSRVSRRVPDASEYIVPLRLTVRSASTFAELVQEVARESRAAVRHQRLGHRELCREAGAPDGRPRLFGPIADIRTPGTLVRFGELSAVVHDLVPDPVHDIRVVLDDDPVDQRLRVVFSGAADRYSAAELDAHARRFGRLLSLAVADPGHPLGTLDLSAAKERAAVRSRTSGTASGAPRRTLTGLLENAARSHRDAVAVIGADDKLTYAQLHERANRLARLLLDRGAGPETVVGLLLPRRAGTLVAMLAVLKTGAAYLPLDPGYPAERLRFMVEDAKPVCVLTDTAIDSYLADVASRWTTTIRLDDPAIAGELQHFSPTAPSDADRPEPLRPSHPAYVIYTSGSTGTPKGVVVPHRGVVALVDWAAAEFGAESLAHVLAASSFSFDVSVAEIFPALAGGGSVEVVDSLLSLLDGDPPRWSGGLLCAIPSVFSKLLETGGLEVSARTLSMAGEALPASLAARIREIMPGTRVLNVYGPTEATVYATAATVHATASADEVPVPEGAPPIGRPLGHVRAYVLDGSLRQVEADRQGELYLAGDGLARGYLRRPGLTAERFVADPFGPPGERMYRTGDLARLRPDGQLDFLGRADAQVKVNGFRVELGEVEAVLARHPAVTEVMACVRKGTSGDARLVAYLVPAEGARVPGRHALRDWAAERLPAHLVPAELKAASVLPRMGSGKLDREKQPTGVRPLEAGPSPSPGRLGGAPMTADGARTERVARAFREVLRLPEVATDVSFFDLGGDSMMSIQLLSRLRRAGLALTPQDIFEHKTVGALARVVREPDRTKSPQAVDRTKAQDGRRAALDGLNSTTEVAPEEPPNARNLVFEADMETTAAPAEASAEPARSVGSFLSPETGDDTASRRWRDIRESSDEAGSGVLLPLRESGDEAPLFCVHPAAGFSWCYAGLTSPLGADRPVYGLQARGLDGPEILPASLREMAADYLDHVRSVQPTGPYHLLGWSFGGVVAHEMAVQLEESGESVETLAILDARPAGANVADADAAASAEAAPGSLAGRDVLSMLLEFFGYDPSLWAGESLTYPRLVEITRGQGGPLASFDEWRIAALARTFTNNARVAGLHEPRPFGGNTVMFTARDHSPETAFGLWRPLIKGSLEVLPVDCAHMEMGRPAALGEVGRVLVEQWASTAPQKGSVNTP</sequence>
<feature type="compositionally biased region" description="Basic and acidic residues" evidence="4">
    <location>
        <begin position="1067"/>
        <end position="1089"/>
    </location>
</feature>
<evidence type="ECO:0000259" key="5">
    <source>
        <dbReference type="PROSITE" id="PS50075"/>
    </source>
</evidence>
<reference evidence="6 7" key="1">
    <citation type="submission" date="2024-10" db="EMBL/GenBank/DDBJ databases">
        <title>The Natural Products Discovery Center: Release of the First 8490 Sequenced Strains for Exploring Actinobacteria Biosynthetic Diversity.</title>
        <authorList>
            <person name="Kalkreuter E."/>
            <person name="Kautsar S.A."/>
            <person name="Yang D."/>
            <person name="Bader C.D."/>
            <person name="Teijaro C.N."/>
            <person name="Fluegel L."/>
            <person name="Davis C.M."/>
            <person name="Simpson J.R."/>
            <person name="Lauterbach L."/>
            <person name="Steele A.D."/>
            <person name="Gui C."/>
            <person name="Meng S."/>
            <person name="Li G."/>
            <person name="Viehrig K."/>
            <person name="Ye F."/>
            <person name="Su P."/>
            <person name="Kiefer A.F."/>
            <person name="Nichols A."/>
            <person name="Cepeda A.J."/>
            <person name="Yan W."/>
            <person name="Fan B."/>
            <person name="Jiang Y."/>
            <person name="Adhikari A."/>
            <person name="Zheng C.-J."/>
            <person name="Schuster L."/>
            <person name="Cowan T.M."/>
            <person name="Smanski M.J."/>
            <person name="Chevrette M.G."/>
            <person name="De Carvalho L.P.S."/>
            <person name="Shen B."/>
        </authorList>
    </citation>
    <scope>NUCLEOTIDE SEQUENCE [LARGE SCALE GENOMIC DNA]</scope>
    <source>
        <strain evidence="6 7">NPDC051599</strain>
    </source>
</reference>
<dbReference type="NCBIfam" id="TIGR01733">
    <property type="entry name" value="AA-adenyl-dom"/>
    <property type="match status" value="1"/>
</dbReference>
<dbReference type="Gene3D" id="1.10.1200.10">
    <property type="entry name" value="ACP-like"/>
    <property type="match status" value="1"/>
</dbReference>
<dbReference type="RefSeq" id="WP_398659224.1">
    <property type="nucleotide sequence ID" value="NZ_JBITDC010000012.1"/>
</dbReference>
<dbReference type="InterPro" id="IPR001242">
    <property type="entry name" value="Condensation_dom"/>
</dbReference>
<evidence type="ECO:0000256" key="1">
    <source>
        <dbReference type="ARBA" id="ARBA00001957"/>
    </source>
</evidence>